<dbReference type="Proteomes" id="UP000324015">
    <property type="component" value="Chromosome"/>
</dbReference>
<name>A0A5P2CFX8_STRVZ</name>
<proteinExistence type="predicted"/>
<dbReference type="EMBL" id="CP029191">
    <property type="protein sequence ID" value="QES41170.1"/>
    <property type="molecule type" value="Genomic_DNA"/>
</dbReference>
<dbReference type="RefSeq" id="WP_150183682.1">
    <property type="nucleotide sequence ID" value="NZ_CP029191.1"/>
</dbReference>
<accession>A0A5P2CFX8</accession>
<evidence type="ECO:0008006" key="4">
    <source>
        <dbReference type="Google" id="ProtNLM"/>
    </source>
</evidence>
<organism evidence="2 3">
    <name type="scientific">Streptomyces venezuelae</name>
    <dbReference type="NCBI Taxonomy" id="54571"/>
    <lineage>
        <taxon>Bacteria</taxon>
        <taxon>Bacillati</taxon>
        <taxon>Actinomycetota</taxon>
        <taxon>Actinomycetes</taxon>
        <taxon>Kitasatosporales</taxon>
        <taxon>Streptomycetaceae</taxon>
        <taxon>Streptomyces</taxon>
    </lineage>
</organism>
<evidence type="ECO:0000313" key="3">
    <source>
        <dbReference type="Proteomes" id="UP000324015"/>
    </source>
</evidence>
<dbReference type="PROSITE" id="PS51257">
    <property type="entry name" value="PROKAR_LIPOPROTEIN"/>
    <property type="match status" value="1"/>
</dbReference>
<keyword evidence="1" id="KW-0732">Signal</keyword>
<reference evidence="2 3" key="1">
    <citation type="submission" date="2018-05" db="EMBL/GenBank/DDBJ databases">
        <title>Streptomyces venezuelae.</title>
        <authorList>
            <person name="Kim W."/>
            <person name="Lee N."/>
            <person name="Cho B.-K."/>
        </authorList>
    </citation>
    <scope>NUCLEOTIDE SEQUENCE [LARGE SCALE GENOMIC DNA]</scope>
    <source>
        <strain evidence="2 3">ATCC 14585</strain>
    </source>
</reference>
<dbReference type="AlphaFoldDB" id="A0A5P2CFX8"/>
<sequence length="401" mass="43272">MAGHGRGSWLAALCCALCLVVLAGCGGRDPVPDAAAGEVRKVLERRARAVLAGDEKAYDRTERPAKGAEDLFGRLRAVPLDSWDYRLTGLDRDGARATANAELHYRVKGFDRAPITAERTLTLRRTGGQWYVTDERPAKKTGEQLWDQGRVTAERGERSLVLGVGQSAADLRAHRELADRAVPAVREAWPGKWPGRIVVLVPRSLDGMAGLLGAPASGYRGIAAVTTGETGRSGRAPADRIIVNPEAYGVLGDFGKRVVLTHEATHVATRTDTSEATPLWLSEGFADWVGYRDTGRTAAQAAPELRRAVQRGHLPAALPEDKDFGFGGDAAKLAGAYEGAWLACRMIAEQWGERKLTDFYEAVGAHDGRDGAVEGALRGVLDTTPEDFTARWHTYLRAELG</sequence>
<gene>
    <name evidence="2" type="ORF">DEJ49_09260</name>
</gene>
<evidence type="ECO:0000256" key="1">
    <source>
        <dbReference type="SAM" id="SignalP"/>
    </source>
</evidence>
<feature type="signal peptide" evidence="1">
    <location>
        <begin position="1"/>
        <end position="23"/>
    </location>
</feature>
<feature type="chain" id="PRO_5038993063" description="Lipoprotein" evidence="1">
    <location>
        <begin position="24"/>
        <end position="401"/>
    </location>
</feature>
<protein>
    <recommendedName>
        <fullName evidence="4">Lipoprotein</fullName>
    </recommendedName>
</protein>
<evidence type="ECO:0000313" key="2">
    <source>
        <dbReference type="EMBL" id="QES41170.1"/>
    </source>
</evidence>